<organism evidence="1 2">
    <name type="scientific">Adineta steineri</name>
    <dbReference type="NCBI Taxonomy" id="433720"/>
    <lineage>
        <taxon>Eukaryota</taxon>
        <taxon>Metazoa</taxon>
        <taxon>Spiralia</taxon>
        <taxon>Gnathifera</taxon>
        <taxon>Rotifera</taxon>
        <taxon>Eurotatoria</taxon>
        <taxon>Bdelloidea</taxon>
        <taxon>Adinetida</taxon>
        <taxon>Adinetidae</taxon>
        <taxon>Adineta</taxon>
    </lineage>
</organism>
<dbReference type="InterPro" id="IPR021047">
    <property type="entry name" value="Mannosyltransferase_CMT1"/>
</dbReference>
<sequence>MFFVTPHVSLTNPRLFTADNLHLPKYLQCAYLNRTQLEYGRSHFARSRVIICGMIRDRENQIDRLRQQIESITKLFDDYAVVIVENDSTDKTRQKLIHWAEDKQVAGRIHVIGCGNRINDPSSCNLSLASTQSKAGANLLRIEKMVQLRNLYMTYLENNIQFANYEYILIQDFDLWGYTYIDGYLSTGFYLSTDPTIDAICANGIRHNQFLAGLISYKTYFDPYAHKDEFDQKWTGNSNNLWSSIFRYYSCNNHLIKVQSCFSGQTIYRRQSLKGKRYRTYLNLNQQPICEHVGLHETLQNIYLNSEMIFYIMENNLS</sequence>
<dbReference type="Pfam" id="PF11735">
    <property type="entry name" value="CAP59_mtransfer"/>
    <property type="match status" value="1"/>
</dbReference>
<gene>
    <name evidence="1" type="ORF">JYZ213_LOCUS5976</name>
</gene>
<evidence type="ECO:0008006" key="3">
    <source>
        <dbReference type="Google" id="ProtNLM"/>
    </source>
</evidence>
<dbReference type="Proteomes" id="UP000663845">
    <property type="component" value="Unassembled WGS sequence"/>
</dbReference>
<dbReference type="AlphaFoldDB" id="A0A813TVI9"/>
<name>A0A813TVI9_9BILA</name>
<proteinExistence type="predicted"/>
<dbReference type="CDD" id="cd00761">
    <property type="entry name" value="Glyco_tranf_GTA_type"/>
    <property type="match status" value="1"/>
</dbReference>
<dbReference type="InterPro" id="IPR029044">
    <property type="entry name" value="Nucleotide-diphossugar_trans"/>
</dbReference>
<reference evidence="1" key="1">
    <citation type="submission" date="2021-02" db="EMBL/GenBank/DDBJ databases">
        <authorList>
            <person name="Nowell W R."/>
        </authorList>
    </citation>
    <scope>NUCLEOTIDE SEQUENCE</scope>
</reference>
<comment type="caution">
    <text evidence="1">The sequence shown here is derived from an EMBL/GenBank/DDBJ whole genome shotgun (WGS) entry which is preliminary data.</text>
</comment>
<evidence type="ECO:0000313" key="1">
    <source>
        <dbReference type="EMBL" id="CAF0814759.1"/>
    </source>
</evidence>
<dbReference type="Gene3D" id="3.90.550.10">
    <property type="entry name" value="Spore Coat Polysaccharide Biosynthesis Protein SpsA, Chain A"/>
    <property type="match status" value="1"/>
</dbReference>
<accession>A0A813TVI9</accession>
<protein>
    <recommendedName>
        <fullName evidence="3">Glycosyltransferase 2-like domain-containing protein</fullName>
    </recommendedName>
</protein>
<dbReference type="EMBL" id="CAJNOG010000036">
    <property type="protein sequence ID" value="CAF0814759.1"/>
    <property type="molecule type" value="Genomic_DNA"/>
</dbReference>
<evidence type="ECO:0000313" key="2">
    <source>
        <dbReference type="Proteomes" id="UP000663845"/>
    </source>
</evidence>